<feature type="signal peptide" evidence="1">
    <location>
        <begin position="1"/>
        <end position="29"/>
    </location>
</feature>
<proteinExistence type="predicted"/>
<dbReference type="RefSeq" id="WP_163109883.1">
    <property type="nucleotide sequence ID" value="NZ_JAAAWP010000001.1"/>
</dbReference>
<sequence>MSKSHIFCTSTTLITAIISALICSATAHADWSANISAVSDYTFNGVSQTQNDPALQGGVDKAFSDGFYAGTWASNVDFGGDTNLEWDFYVGRYQTITEEVSIDYGIAYYSYHGGDDSSAGNYPELYTKFGYASDYGNSELNFWYTWDYFGTGAKHAIAMVAHTFELAPNHNIRASFDVSNSLDSDKWLWQGNDTSFYHYRVAYQTSYKGFDFEIAAENTNLDFDTADERIVFGIARTFSF</sequence>
<organism evidence="2 3">
    <name type="scientific">Alteromonas hispanica</name>
    <dbReference type="NCBI Taxonomy" id="315421"/>
    <lineage>
        <taxon>Bacteria</taxon>
        <taxon>Pseudomonadati</taxon>
        <taxon>Pseudomonadota</taxon>
        <taxon>Gammaproteobacteria</taxon>
        <taxon>Alteromonadales</taxon>
        <taxon>Alteromonadaceae</taxon>
        <taxon>Alteromonas/Salinimonas group</taxon>
        <taxon>Alteromonas</taxon>
    </lineage>
</organism>
<evidence type="ECO:0000256" key="1">
    <source>
        <dbReference type="SAM" id="SignalP"/>
    </source>
</evidence>
<dbReference type="NCBIfam" id="TIGR02001">
    <property type="entry name" value="gcw_chp"/>
    <property type="match status" value="1"/>
</dbReference>
<dbReference type="AlphaFoldDB" id="A0A6L9MRH7"/>
<comment type="caution">
    <text evidence="2">The sequence shown here is derived from an EMBL/GenBank/DDBJ whole genome shotgun (WGS) entry which is preliminary data.</text>
</comment>
<dbReference type="InterPro" id="IPR010239">
    <property type="entry name" value="CHP02001"/>
</dbReference>
<gene>
    <name evidence="2" type="ORF">GTW09_02925</name>
</gene>
<dbReference type="EMBL" id="JAAAWP010000001">
    <property type="protein sequence ID" value="NDW20471.1"/>
    <property type="molecule type" value="Genomic_DNA"/>
</dbReference>
<reference evidence="2 3" key="1">
    <citation type="submission" date="2020-01" db="EMBL/GenBank/DDBJ databases">
        <title>Genomes of bacteria type strains.</title>
        <authorList>
            <person name="Chen J."/>
            <person name="Zhu S."/>
            <person name="Yang J."/>
        </authorList>
    </citation>
    <scope>NUCLEOTIDE SEQUENCE [LARGE SCALE GENOMIC DNA]</scope>
    <source>
        <strain evidence="2 3">LMG 22958</strain>
    </source>
</reference>
<evidence type="ECO:0000313" key="2">
    <source>
        <dbReference type="EMBL" id="NDW20471.1"/>
    </source>
</evidence>
<name>A0A6L9MRH7_9ALTE</name>
<keyword evidence="3" id="KW-1185">Reference proteome</keyword>
<protein>
    <recommendedName>
        <fullName evidence="4">Periplasmic or outer membrane protein</fullName>
    </recommendedName>
</protein>
<evidence type="ECO:0000313" key="3">
    <source>
        <dbReference type="Proteomes" id="UP000478837"/>
    </source>
</evidence>
<dbReference type="Pfam" id="PF09694">
    <property type="entry name" value="Gcw_chp"/>
    <property type="match status" value="1"/>
</dbReference>
<dbReference type="Proteomes" id="UP000478837">
    <property type="component" value="Unassembled WGS sequence"/>
</dbReference>
<feature type="chain" id="PRO_5026879998" description="Periplasmic or outer membrane protein" evidence="1">
    <location>
        <begin position="30"/>
        <end position="240"/>
    </location>
</feature>
<accession>A0A6L9MRH7</accession>
<evidence type="ECO:0008006" key="4">
    <source>
        <dbReference type="Google" id="ProtNLM"/>
    </source>
</evidence>
<keyword evidence="1" id="KW-0732">Signal</keyword>